<reference evidence="2 3" key="1">
    <citation type="journal article" date="2012" name="PLoS ONE">
        <title>Evolution of Burkholderia pseudomallei in recurrent melioidosis.</title>
        <authorList>
            <person name="Hayden H.S."/>
            <person name="Lim R."/>
            <person name="Brittnacher M.J."/>
            <person name="Sims E.H."/>
            <person name="Ramage E.R."/>
            <person name="Fong C."/>
            <person name="Wu Z."/>
            <person name="Crist E."/>
            <person name="Chang J."/>
            <person name="Zhou Y."/>
            <person name="Radey M."/>
            <person name="Rohmer L."/>
            <person name="Haugen E."/>
            <person name="Gillett W."/>
            <person name="Wuthiekanun V."/>
            <person name="Peacock S.J."/>
            <person name="Kaul R."/>
            <person name="Miller S.I."/>
            <person name="Manoil C."/>
            <person name="Jacobs M.A."/>
        </authorList>
    </citation>
    <scope>NUCLEOTIDE SEQUENCE [LARGE SCALE GENOMIC DNA]</scope>
    <source>
        <strain evidence="2 3">1026b</strain>
    </source>
</reference>
<evidence type="ECO:0000313" key="3">
    <source>
        <dbReference type="Proteomes" id="UP000010087"/>
    </source>
</evidence>
<evidence type="ECO:0000256" key="1">
    <source>
        <dbReference type="SAM" id="MobiDB-lite"/>
    </source>
</evidence>
<name>A0A0H3HR63_BURP2</name>
<dbReference type="EMBL" id="CP002834">
    <property type="protein sequence ID" value="AFI68734.1"/>
    <property type="molecule type" value="Genomic_DNA"/>
</dbReference>
<evidence type="ECO:0000313" key="2">
    <source>
        <dbReference type="EMBL" id="AFI68734.1"/>
    </source>
</evidence>
<protein>
    <submittedName>
        <fullName evidence="2">Uncharacterized protein</fullName>
    </submittedName>
</protein>
<dbReference type="AlphaFoldDB" id="A0A0H3HR63"/>
<dbReference type="KEGG" id="bpz:BP1026B_II0467"/>
<proteinExistence type="predicted"/>
<dbReference type="Proteomes" id="UP000010087">
    <property type="component" value="Chromosome 2"/>
</dbReference>
<feature type="region of interest" description="Disordered" evidence="1">
    <location>
        <begin position="1"/>
        <end position="22"/>
    </location>
</feature>
<feature type="region of interest" description="Disordered" evidence="1">
    <location>
        <begin position="72"/>
        <end position="93"/>
    </location>
</feature>
<sequence>MEQTSGHCRPGPARVPSKPHDARHAPTVLLTLYCRLRDGFYTTHSFMGACRPISNAYSSGQTDSRGELRYQLETDPPNVSSDATSLAHFRRGQ</sequence>
<gene>
    <name evidence="2" type="ordered locus">BP1026B_II0467</name>
</gene>
<organism evidence="2 3">
    <name type="scientific">Burkholderia pseudomallei (strain 1026b)</name>
    <dbReference type="NCBI Taxonomy" id="884204"/>
    <lineage>
        <taxon>Bacteria</taxon>
        <taxon>Pseudomonadati</taxon>
        <taxon>Pseudomonadota</taxon>
        <taxon>Betaproteobacteria</taxon>
        <taxon>Burkholderiales</taxon>
        <taxon>Burkholderiaceae</taxon>
        <taxon>Burkholderia</taxon>
        <taxon>pseudomallei group</taxon>
    </lineage>
</organism>
<accession>A0A0H3HR63</accession>